<dbReference type="Proteomes" id="UP000226437">
    <property type="component" value="Unassembled WGS sequence"/>
</dbReference>
<comment type="caution">
    <text evidence="1">The sequence shown here is derived from an EMBL/GenBank/DDBJ whole genome shotgun (WGS) entry which is preliminary data.</text>
</comment>
<sequence>MIQIPQNRTRAQESRAAVQRLYIAMRHLLIRGSYKPGGMSGKTLMDNLMILRPEIYGSITDTERVELNGLHYVFQRLPKGIEECRFIRLITREGYENSHFTPIVPPKRRREAYRIDVHEMYIEMTRGRSDIYDILTHLTFLYAEANKIYRNSLDSKGRQKREWQLLAEIVEREKKGEEFKIETAYTYLSTLLGRTYNEIVDACRRFAEEEMVNSLFHITYWLGLLAKEELENDHDREVSFSSTLREKTGHHYFGELWASAVKEVLLERGLFGRPLHVVSANLHSVMNALFAPAATAQKLRAGRSVYDVARSLSQPEGRNLRELVTKLALKNGMIEIVDTSGSNIGVQLFDTAAFDPKVVSPELEFAPAPTPDTAPVILVMDYAFGEQAYESMDELLRPYHPPGSDEVYEMPVESINIMGKAGILEGIKGDLMIPDAHIFEGTADNYPFKNSFTPDQFEGHGLGVYCGPMVTVLGTSLQNRQILEYFLESSWKAVGLEMEGAHYQKAIQAATHIRKSANPNLKLRYAYYASDNPLVTGHTLASGSLGVDGVKPTYLITVEILKSIFHS</sequence>
<gene>
    <name evidence="1" type="ORF">CGL56_14830</name>
</gene>
<protein>
    <submittedName>
        <fullName evidence="1">Uncharacterized protein</fullName>
    </submittedName>
</protein>
<dbReference type="InterPro" id="IPR054204">
    <property type="entry name" value="DUF6909"/>
</dbReference>
<evidence type="ECO:0000313" key="1">
    <source>
        <dbReference type="EMBL" id="PHK97699.1"/>
    </source>
</evidence>
<keyword evidence="2" id="KW-1185">Reference proteome</keyword>
<reference evidence="1 2" key="1">
    <citation type="submission" date="2017-10" db="EMBL/GenBank/DDBJ databases">
        <title>The draft genome sequence of Lewinella marina KCTC 32374.</title>
        <authorList>
            <person name="Wang K."/>
        </authorList>
    </citation>
    <scope>NUCLEOTIDE SEQUENCE [LARGE SCALE GENOMIC DNA]</scope>
    <source>
        <strain evidence="1 2">MKG-38</strain>
    </source>
</reference>
<dbReference type="RefSeq" id="WP_099107353.1">
    <property type="nucleotide sequence ID" value="NZ_JAATJF010000005.1"/>
</dbReference>
<dbReference type="EMBL" id="PDLO01000007">
    <property type="protein sequence ID" value="PHK97699.1"/>
    <property type="molecule type" value="Genomic_DNA"/>
</dbReference>
<accession>A0A2G0CCI7</accession>
<dbReference type="OrthoDB" id="9776951at2"/>
<dbReference type="Pfam" id="PF21850">
    <property type="entry name" value="DUF6909"/>
    <property type="match status" value="2"/>
</dbReference>
<dbReference type="AlphaFoldDB" id="A0A2G0CCI7"/>
<name>A0A2G0CCI7_9BACT</name>
<organism evidence="1 2">
    <name type="scientific">Neolewinella marina</name>
    <dbReference type="NCBI Taxonomy" id="438751"/>
    <lineage>
        <taxon>Bacteria</taxon>
        <taxon>Pseudomonadati</taxon>
        <taxon>Bacteroidota</taxon>
        <taxon>Saprospiria</taxon>
        <taxon>Saprospirales</taxon>
        <taxon>Lewinellaceae</taxon>
        <taxon>Neolewinella</taxon>
    </lineage>
</organism>
<evidence type="ECO:0000313" key="2">
    <source>
        <dbReference type="Proteomes" id="UP000226437"/>
    </source>
</evidence>
<proteinExistence type="predicted"/>